<feature type="domain" description="HTH lysR-type" evidence="5">
    <location>
        <begin position="10"/>
        <end position="67"/>
    </location>
</feature>
<dbReference type="GO" id="GO:0003677">
    <property type="term" value="F:DNA binding"/>
    <property type="evidence" value="ECO:0007669"/>
    <property type="project" value="UniProtKB-KW"/>
</dbReference>
<accession>A0A4Y4F6L5</accession>
<evidence type="ECO:0000256" key="3">
    <source>
        <dbReference type="ARBA" id="ARBA00023125"/>
    </source>
</evidence>
<evidence type="ECO:0000256" key="4">
    <source>
        <dbReference type="ARBA" id="ARBA00023163"/>
    </source>
</evidence>
<dbReference type="InterPro" id="IPR036388">
    <property type="entry name" value="WH-like_DNA-bd_sf"/>
</dbReference>
<keyword evidence="7" id="KW-1185">Reference proteome</keyword>
<dbReference type="GO" id="GO:0032993">
    <property type="term" value="C:protein-DNA complex"/>
    <property type="evidence" value="ECO:0007669"/>
    <property type="project" value="TreeGrafter"/>
</dbReference>
<evidence type="ECO:0000256" key="1">
    <source>
        <dbReference type="ARBA" id="ARBA00009437"/>
    </source>
</evidence>
<dbReference type="PROSITE" id="PS50931">
    <property type="entry name" value="HTH_LYSR"/>
    <property type="match status" value="1"/>
</dbReference>
<gene>
    <name evidence="6" type="ORF">HHA01_24710</name>
</gene>
<dbReference type="PANTHER" id="PTHR30346">
    <property type="entry name" value="TRANSCRIPTIONAL DUAL REGULATOR HCAR-RELATED"/>
    <property type="match status" value="1"/>
</dbReference>
<organism evidence="6 7">
    <name type="scientific">Halomonas halmophila</name>
    <dbReference type="NCBI Taxonomy" id="252"/>
    <lineage>
        <taxon>Bacteria</taxon>
        <taxon>Pseudomonadati</taxon>
        <taxon>Pseudomonadota</taxon>
        <taxon>Gammaproteobacteria</taxon>
        <taxon>Oceanospirillales</taxon>
        <taxon>Halomonadaceae</taxon>
        <taxon>Halomonas</taxon>
    </lineage>
</organism>
<reference evidence="6 7" key="1">
    <citation type="submission" date="2019-06" db="EMBL/GenBank/DDBJ databases">
        <title>Whole genome shotgun sequence of Halomonas halmophila NBRC 15537.</title>
        <authorList>
            <person name="Hosoyama A."/>
            <person name="Uohara A."/>
            <person name="Ohji S."/>
            <person name="Ichikawa N."/>
        </authorList>
    </citation>
    <scope>NUCLEOTIDE SEQUENCE [LARGE SCALE GENOMIC DNA]</scope>
    <source>
        <strain evidence="6 7">NBRC 15537</strain>
    </source>
</reference>
<dbReference type="Gene3D" id="3.40.190.10">
    <property type="entry name" value="Periplasmic binding protein-like II"/>
    <property type="match status" value="2"/>
</dbReference>
<dbReference type="InterPro" id="IPR036390">
    <property type="entry name" value="WH_DNA-bd_sf"/>
</dbReference>
<dbReference type="Pfam" id="PF00126">
    <property type="entry name" value="HTH_1"/>
    <property type="match status" value="1"/>
</dbReference>
<comment type="similarity">
    <text evidence="1">Belongs to the LysR transcriptional regulatory family.</text>
</comment>
<comment type="caution">
    <text evidence="6">The sequence shown here is derived from an EMBL/GenBank/DDBJ whole genome shotgun (WGS) entry which is preliminary data.</text>
</comment>
<dbReference type="PANTHER" id="PTHR30346:SF28">
    <property type="entry name" value="HTH-TYPE TRANSCRIPTIONAL REGULATOR CYNR"/>
    <property type="match status" value="1"/>
</dbReference>
<protein>
    <submittedName>
        <fullName evidence="6">Transcriptional regulator</fullName>
    </submittedName>
</protein>
<dbReference type="GO" id="GO:0003700">
    <property type="term" value="F:DNA-binding transcription factor activity"/>
    <property type="evidence" value="ECO:0007669"/>
    <property type="project" value="InterPro"/>
</dbReference>
<keyword evidence="3" id="KW-0238">DNA-binding</keyword>
<dbReference type="Gene3D" id="1.10.10.10">
    <property type="entry name" value="Winged helix-like DNA-binding domain superfamily/Winged helix DNA-binding domain"/>
    <property type="match status" value="1"/>
</dbReference>
<dbReference type="SUPFAM" id="SSF46785">
    <property type="entry name" value="Winged helix' DNA-binding domain"/>
    <property type="match status" value="1"/>
</dbReference>
<dbReference type="InterPro" id="IPR005119">
    <property type="entry name" value="LysR_subst-bd"/>
</dbReference>
<dbReference type="InterPro" id="IPR000847">
    <property type="entry name" value="LysR_HTH_N"/>
</dbReference>
<dbReference type="CDD" id="cd08414">
    <property type="entry name" value="PBP2_LTTR_aromatics_like"/>
    <property type="match status" value="1"/>
</dbReference>
<evidence type="ECO:0000256" key="2">
    <source>
        <dbReference type="ARBA" id="ARBA00023015"/>
    </source>
</evidence>
<evidence type="ECO:0000313" key="7">
    <source>
        <dbReference type="Proteomes" id="UP000319812"/>
    </source>
</evidence>
<dbReference type="Proteomes" id="UP000319812">
    <property type="component" value="Unassembled WGS sequence"/>
</dbReference>
<evidence type="ECO:0000313" key="6">
    <source>
        <dbReference type="EMBL" id="GED23494.1"/>
    </source>
</evidence>
<name>A0A4Y4F6L5_9GAMM</name>
<sequence>MASRALSHRPTTRQLQCFLAVAEELSFRRAAERLHMSQPPLSRQISGLEDLLRVRLFERDTHGVRLTPPGEAFEADARAVLESLDASVVRLRRMAPMASTNVRLGLTSVIDFSLVPGLGDALTSARLPECTSLEEAYSKDLLERLRTGALDLALVGEVADPGDVIASRVLALDPLMIALPADHPATAHERVSFAALADSRLFWFPRHDNPTFHDHCERVFADHGYAPPRRPEPQEHMSLLARVAAGEGVAFLPSSMRAASRLGVAYRPFAVGLEKRLSIELKLLWRADEARTEVLQLVEQLLDAAAPHRSSTGLSRR</sequence>
<proteinExistence type="inferred from homology"/>
<dbReference type="EMBL" id="BJOC01000037">
    <property type="protein sequence ID" value="GED23494.1"/>
    <property type="molecule type" value="Genomic_DNA"/>
</dbReference>
<dbReference type="AlphaFoldDB" id="A0A4Y4F6L5"/>
<dbReference type="OrthoDB" id="8850588at2"/>
<dbReference type="FunFam" id="1.10.10.10:FF:000001">
    <property type="entry name" value="LysR family transcriptional regulator"/>
    <property type="match status" value="1"/>
</dbReference>
<dbReference type="PRINTS" id="PR00039">
    <property type="entry name" value="HTHLYSR"/>
</dbReference>
<keyword evidence="2" id="KW-0805">Transcription regulation</keyword>
<dbReference type="Pfam" id="PF03466">
    <property type="entry name" value="LysR_substrate"/>
    <property type="match status" value="1"/>
</dbReference>
<dbReference type="RefSeq" id="WP_141321223.1">
    <property type="nucleotide sequence ID" value="NZ_BJOC01000037.1"/>
</dbReference>
<evidence type="ECO:0000259" key="5">
    <source>
        <dbReference type="PROSITE" id="PS50931"/>
    </source>
</evidence>
<keyword evidence="4" id="KW-0804">Transcription</keyword>
<dbReference type="SUPFAM" id="SSF53850">
    <property type="entry name" value="Periplasmic binding protein-like II"/>
    <property type="match status" value="1"/>
</dbReference>